<dbReference type="InterPro" id="IPR001041">
    <property type="entry name" value="2Fe-2S_ferredoxin-type"/>
</dbReference>
<keyword evidence="4" id="KW-0408">Iron</keyword>
<feature type="domain" description="2Fe-2S ferredoxin-type" evidence="6">
    <location>
        <begin position="1"/>
        <end position="76"/>
    </location>
</feature>
<dbReference type="GO" id="GO:0016491">
    <property type="term" value="F:oxidoreductase activity"/>
    <property type="evidence" value="ECO:0007669"/>
    <property type="project" value="UniProtKB-KW"/>
</dbReference>
<gene>
    <name evidence="7" type="ORF">SAMN05216456_1959</name>
</gene>
<dbReference type="Pfam" id="PF01799">
    <property type="entry name" value="Fer2_2"/>
    <property type="match status" value="1"/>
</dbReference>
<dbReference type="GO" id="GO:0051537">
    <property type="term" value="F:2 iron, 2 sulfur cluster binding"/>
    <property type="evidence" value="ECO:0007669"/>
    <property type="project" value="UniProtKB-KW"/>
</dbReference>
<evidence type="ECO:0000256" key="2">
    <source>
        <dbReference type="ARBA" id="ARBA00022723"/>
    </source>
</evidence>
<dbReference type="InterPro" id="IPR002888">
    <property type="entry name" value="2Fe-2S-bd"/>
</dbReference>
<sequence>MVRFIVNGMSADIDVPNDKPLLWALRDELGLLGPKYGCGVAQCGACRVLIDGVSTPSCVTPCADAEGTSIVTVEGLAGPDGALSIVQQAWIDEQVPQCGFCQPGFLVAATALLERVPEPTDADIDASITNICRCGTYPRIRRAIHRAAASRARS</sequence>
<dbReference type="CDD" id="cd00207">
    <property type="entry name" value="fer2"/>
    <property type="match status" value="1"/>
</dbReference>
<dbReference type="PANTHER" id="PTHR44379">
    <property type="entry name" value="OXIDOREDUCTASE WITH IRON-SULFUR SUBUNIT"/>
    <property type="match status" value="1"/>
</dbReference>
<dbReference type="EMBL" id="FPCK01000002">
    <property type="protein sequence ID" value="SFV34664.1"/>
    <property type="molecule type" value="Genomic_DNA"/>
</dbReference>
<proteinExistence type="predicted"/>
<keyword evidence="2" id="KW-0479">Metal-binding</keyword>
<dbReference type="GO" id="GO:0046872">
    <property type="term" value="F:metal ion binding"/>
    <property type="evidence" value="ECO:0007669"/>
    <property type="project" value="UniProtKB-KW"/>
</dbReference>
<dbReference type="Proteomes" id="UP000199074">
    <property type="component" value="Unassembled WGS sequence"/>
</dbReference>
<reference evidence="7 8" key="1">
    <citation type="submission" date="2016-10" db="EMBL/GenBank/DDBJ databases">
        <authorList>
            <person name="de Groot N.N."/>
        </authorList>
    </citation>
    <scope>NUCLEOTIDE SEQUENCE [LARGE SCALE GENOMIC DNA]</scope>
    <source>
        <strain evidence="7 8">IPL20</strain>
    </source>
</reference>
<keyword evidence="1" id="KW-0001">2Fe-2S</keyword>
<dbReference type="Gene3D" id="3.10.20.30">
    <property type="match status" value="1"/>
</dbReference>
<dbReference type="InterPro" id="IPR006058">
    <property type="entry name" value="2Fe2S_fd_BS"/>
</dbReference>
<dbReference type="PROSITE" id="PS51085">
    <property type="entry name" value="2FE2S_FER_2"/>
    <property type="match status" value="1"/>
</dbReference>
<dbReference type="RefSeq" id="WP_092424060.1">
    <property type="nucleotide sequence ID" value="NZ_FPCK01000002.1"/>
</dbReference>
<dbReference type="STRING" id="429728.SAMN05216456_1959"/>
<keyword evidence="5" id="KW-0411">Iron-sulfur</keyword>
<evidence type="ECO:0000259" key="6">
    <source>
        <dbReference type="PROSITE" id="PS51085"/>
    </source>
</evidence>
<dbReference type="InterPro" id="IPR051452">
    <property type="entry name" value="Diverse_Oxidoreductases"/>
</dbReference>
<dbReference type="SUPFAM" id="SSF47741">
    <property type="entry name" value="CO dehydrogenase ISP C-domain like"/>
    <property type="match status" value="1"/>
</dbReference>
<dbReference type="InterPro" id="IPR036010">
    <property type="entry name" value="2Fe-2S_ferredoxin-like_sf"/>
</dbReference>
<dbReference type="Pfam" id="PF00111">
    <property type="entry name" value="Fer2"/>
    <property type="match status" value="1"/>
</dbReference>
<dbReference type="OrthoDB" id="117063at2"/>
<evidence type="ECO:0000256" key="4">
    <source>
        <dbReference type="ARBA" id="ARBA00023004"/>
    </source>
</evidence>
<name>A0A1I7NJ40_9HYPH</name>
<accession>A0A1I7NJ40</accession>
<protein>
    <submittedName>
        <fullName evidence="7">Isoquinoline 1-oxidoreductase, alpha subunit</fullName>
    </submittedName>
</protein>
<organism evidence="7 8">
    <name type="scientific">Devosia crocina</name>
    <dbReference type="NCBI Taxonomy" id="429728"/>
    <lineage>
        <taxon>Bacteria</taxon>
        <taxon>Pseudomonadati</taxon>
        <taxon>Pseudomonadota</taxon>
        <taxon>Alphaproteobacteria</taxon>
        <taxon>Hyphomicrobiales</taxon>
        <taxon>Devosiaceae</taxon>
        <taxon>Devosia</taxon>
    </lineage>
</organism>
<dbReference type="Gene3D" id="1.10.150.120">
    <property type="entry name" value="[2Fe-2S]-binding domain"/>
    <property type="match status" value="1"/>
</dbReference>
<evidence type="ECO:0000256" key="3">
    <source>
        <dbReference type="ARBA" id="ARBA00023002"/>
    </source>
</evidence>
<evidence type="ECO:0000313" key="7">
    <source>
        <dbReference type="EMBL" id="SFV34664.1"/>
    </source>
</evidence>
<dbReference type="InterPro" id="IPR036884">
    <property type="entry name" value="2Fe-2S-bd_dom_sf"/>
</dbReference>
<dbReference type="PANTHER" id="PTHR44379:SF2">
    <property type="entry name" value="BLR6218 PROTEIN"/>
    <property type="match status" value="1"/>
</dbReference>
<keyword evidence="8" id="KW-1185">Reference proteome</keyword>
<evidence type="ECO:0000313" key="8">
    <source>
        <dbReference type="Proteomes" id="UP000199074"/>
    </source>
</evidence>
<evidence type="ECO:0000256" key="5">
    <source>
        <dbReference type="ARBA" id="ARBA00023014"/>
    </source>
</evidence>
<evidence type="ECO:0000256" key="1">
    <source>
        <dbReference type="ARBA" id="ARBA00022714"/>
    </source>
</evidence>
<dbReference type="AlphaFoldDB" id="A0A1I7NJ40"/>
<dbReference type="PROSITE" id="PS00197">
    <property type="entry name" value="2FE2S_FER_1"/>
    <property type="match status" value="1"/>
</dbReference>
<dbReference type="InterPro" id="IPR012675">
    <property type="entry name" value="Beta-grasp_dom_sf"/>
</dbReference>
<dbReference type="SUPFAM" id="SSF54292">
    <property type="entry name" value="2Fe-2S ferredoxin-like"/>
    <property type="match status" value="1"/>
</dbReference>
<keyword evidence="3" id="KW-0560">Oxidoreductase</keyword>